<proteinExistence type="predicted"/>
<evidence type="ECO:0000313" key="2">
    <source>
        <dbReference type="Proteomes" id="UP001589698"/>
    </source>
</evidence>
<gene>
    <name evidence="1" type="ORF">ACFFJG_19845</name>
</gene>
<organism evidence="1 2">
    <name type="scientific">Nocardioides zeicaulis</name>
    <dbReference type="NCBI Taxonomy" id="1776857"/>
    <lineage>
        <taxon>Bacteria</taxon>
        <taxon>Bacillati</taxon>
        <taxon>Actinomycetota</taxon>
        <taxon>Actinomycetes</taxon>
        <taxon>Propionibacteriales</taxon>
        <taxon>Nocardioidaceae</taxon>
        <taxon>Nocardioides</taxon>
    </lineage>
</organism>
<sequence length="1034" mass="113717">MTEPIPAAESYIGWRLSDLAERNQHHQFEEIATRIARKRISSNILVATGPVSAGGDQGRDAESYTTRIPDELPHSAGFSASASTSPVVVACTIQRTGLKRKVLDDLASICRDGATSPDIVALFSVHPIPEATTHELQGAARDEYGVTLEIFSGNKVANLLAEPDLIWVARHYLELPSDLEPEPEGETAPEWYAELLDDLRRNRGPAAMTPAAQGEVIRGLRHATWDKTTNAELPEWLDFMAAFLSDTAPADEGDGDTDLVFHACYEMSVARFRGMGVADGVEDLVRRAVDFACTSHRPDILDDAVTLVSYWGVMWVTGVGRANAAEIAAADERLRAHIVAELDGTDRDANPVRAATLLGTLASLHLHPNWDRAEAQRGTPEPVEVAAHVGVKFSDDDADTSFLTGSGLVDFDEAMTYLEQLADLLPSARPYSARTLSRVFDMFTPTLASHPGYAKVRDALDTSLSAVEGDAAIADKARKRGMALYRADKPLEALHEFHNAKVRWFHGSTMYGSVMTMRFIGNVYDRLGLIYAAKLYACSAAAIAHLNPDPEVKNHLPKALMEAAQFTQHGGCWLDSAALTELALHVQDRHASAPFDFEKHPDLDTLSENELRIAGLIRAFWPHLEHLLAAEHQTSGWYQLIDEQLSEPQNEVPFTEPEFLDLAAEQFAGPVLSDLGLTRIIDFKALGTRWVFTFRNDRTTVLTTEGLVAAFQILLADAARHHPVLVSTTVRANVTVVEGAPGSTNDVQLAETASGPQLAIRLSNDTSNFEESSVLRTAVAFQLLQAVHAGPQHALAQLTDDLFREGLSTKVIVGRPYEDAADLIPANHYTRCSVASRPSAVEAYEPNENEHLKASTQDGPEYDNALALTRIRERYEVVQRSWHLTVAEFLGDDRGRATIRRLQEEGWKDWQILMGIANVGVGLRMQAAGLDPETATYERARPLMDHVETPDEPRPSIDLLLARLDHSMAGQLLTIGQGWDVHSPTALVDVDAMRDLLERRYHYAQDDLPHRDLLECRSEDGTLLPLLEPEDGTA</sequence>
<protein>
    <submittedName>
        <fullName evidence="1">Uncharacterized protein</fullName>
    </submittedName>
</protein>
<name>A0ABV6E6Z0_9ACTN</name>
<dbReference type="RefSeq" id="WP_378520530.1">
    <property type="nucleotide sequence ID" value="NZ_CBCSDI010000012.1"/>
</dbReference>
<keyword evidence="2" id="KW-1185">Reference proteome</keyword>
<reference evidence="1 2" key="1">
    <citation type="submission" date="2024-09" db="EMBL/GenBank/DDBJ databases">
        <authorList>
            <person name="Sun Q."/>
            <person name="Mori K."/>
        </authorList>
    </citation>
    <scope>NUCLEOTIDE SEQUENCE [LARGE SCALE GENOMIC DNA]</scope>
    <source>
        <strain evidence="1 2">CCM 8654</strain>
    </source>
</reference>
<accession>A0ABV6E6Z0</accession>
<dbReference type="Proteomes" id="UP001589698">
    <property type="component" value="Unassembled WGS sequence"/>
</dbReference>
<evidence type="ECO:0000313" key="1">
    <source>
        <dbReference type="EMBL" id="MFC0224752.1"/>
    </source>
</evidence>
<dbReference type="EMBL" id="JBHLXH010000003">
    <property type="protein sequence ID" value="MFC0224752.1"/>
    <property type="molecule type" value="Genomic_DNA"/>
</dbReference>
<comment type="caution">
    <text evidence="1">The sequence shown here is derived from an EMBL/GenBank/DDBJ whole genome shotgun (WGS) entry which is preliminary data.</text>
</comment>